<evidence type="ECO:0000313" key="2">
    <source>
        <dbReference type="EMBL" id="MBD1396717.1"/>
    </source>
</evidence>
<accession>A0ABR7XEM5</accession>
<dbReference type="EMBL" id="JACXAJ010000002">
    <property type="protein sequence ID" value="MBD1396717.1"/>
    <property type="molecule type" value="Genomic_DNA"/>
</dbReference>
<dbReference type="Proteomes" id="UP000625551">
    <property type="component" value="Unassembled WGS sequence"/>
</dbReference>
<evidence type="ECO:0000256" key="1">
    <source>
        <dbReference type="SAM" id="SignalP"/>
    </source>
</evidence>
<keyword evidence="3" id="KW-1185">Reference proteome</keyword>
<evidence type="ECO:0008006" key="4">
    <source>
        <dbReference type="Google" id="ProtNLM"/>
    </source>
</evidence>
<name>A0ABR7XEM5_9BACT</name>
<protein>
    <recommendedName>
        <fullName evidence="4">Helix-hairpin-helix motif-containing protein</fullName>
    </recommendedName>
</protein>
<dbReference type="SUPFAM" id="SSF47781">
    <property type="entry name" value="RuvA domain 2-like"/>
    <property type="match status" value="1"/>
</dbReference>
<keyword evidence="1" id="KW-0732">Signal</keyword>
<evidence type="ECO:0000313" key="3">
    <source>
        <dbReference type="Proteomes" id="UP000625551"/>
    </source>
</evidence>
<gene>
    <name evidence="2" type="ORF">H9Q13_06020</name>
</gene>
<organism evidence="2 3">
    <name type="scientific">Pontibacter aquaedesilientis</name>
    <dbReference type="NCBI Taxonomy" id="2766980"/>
    <lineage>
        <taxon>Bacteria</taxon>
        <taxon>Pseudomonadati</taxon>
        <taxon>Bacteroidota</taxon>
        <taxon>Cytophagia</taxon>
        <taxon>Cytophagales</taxon>
        <taxon>Hymenobacteraceae</taxon>
        <taxon>Pontibacter</taxon>
    </lineage>
</organism>
<dbReference type="RefSeq" id="WP_191182875.1">
    <property type="nucleotide sequence ID" value="NZ_JACXAJ010000002.1"/>
</dbReference>
<sequence>MVRCILLCWLILFLTGPLQAQDYPRQTFDFDLFVQELFAQQEDDNVPYEDFYETLFQYFQRPIDLNRTTPEELASLYILSRPQITSFFRHIQENGPLLSIYELQAIPDFDLITIYKLVYFVRVADTGLYADQRPLLQRIVGEDNNALIIRYERTLQERRGYTLVDTSSRSTTRYLGSPDKVLMRYRVSHTRDYSLGFTAEKDAGEQFTWNPDTRRYGFDFYSAHLQLYNKGKFKSIALGDYQLQFGQGLLFSSGYTVGKGSETITTVSRPNIGIRPYSSVLEHAFYRGAAVTYTLGRIDVTGFVSRKPVDANLRAQLDTLDNSGDFFTGIQTSGFHRTPTELANKGRVREQIVGGNATYQSSNRTLLAGITAVATHYSSPIQKAGLPYQRFEFSGKSNYNVGTNYAYTWQNLYLFGETAISGSGGLGTVNGLTANLSNKVELAMLYRYYARDFHTLYGGAFGESTRNINEQGFYTGIKIKPFAKWELTAYYDRFRFPWLRYRVDAPSHGDEYLLRLLFRPNRQSSLYAQFRAESKGRNVSDNITSMDYVGQANRKNYLLYYEFSPTPVINLRSRVQFSSFELESPQTEGYFISQDLNFNFNKVRLSTRYAIFDTDDYETRQYAFERDVLYAFSIPAISGRGTRLYALLQFRPMRKMDVWVKYGLTHYRNQKTVGSGLETIEGPRRSDIKVQTRYRF</sequence>
<comment type="caution">
    <text evidence="2">The sequence shown here is derived from an EMBL/GenBank/DDBJ whole genome shotgun (WGS) entry which is preliminary data.</text>
</comment>
<dbReference type="InterPro" id="IPR010994">
    <property type="entry name" value="RuvA_2-like"/>
</dbReference>
<reference evidence="2 3" key="1">
    <citation type="submission" date="2020-09" db="EMBL/GenBank/DDBJ databases">
        <title>Genome sequencing and assembly of Pontibacter sp.</title>
        <authorList>
            <person name="Chhetri G."/>
        </authorList>
    </citation>
    <scope>NUCLEOTIDE SEQUENCE [LARGE SCALE GENOMIC DNA]</scope>
    <source>
        <strain evidence="2 3">JH31</strain>
    </source>
</reference>
<feature type="signal peptide" evidence="1">
    <location>
        <begin position="1"/>
        <end position="20"/>
    </location>
</feature>
<feature type="chain" id="PRO_5045441026" description="Helix-hairpin-helix motif-containing protein" evidence="1">
    <location>
        <begin position="21"/>
        <end position="696"/>
    </location>
</feature>
<proteinExistence type="predicted"/>